<organism evidence="1 2">
    <name type="scientific">Spirulina subsalsa FACHB-351</name>
    <dbReference type="NCBI Taxonomy" id="234711"/>
    <lineage>
        <taxon>Bacteria</taxon>
        <taxon>Bacillati</taxon>
        <taxon>Cyanobacteriota</taxon>
        <taxon>Cyanophyceae</taxon>
        <taxon>Spirulinales</taxon>
        <taxon>Spirulinaceae</taxon>
        <taxon>Spirulina</taxon>
    </lineage>
</organism>
<dbReference type="PANTHER" id="PTHR47473">
    <property type="entry name" value="BTA1P"/>
    <property type="match status" value="1"/>
</dbReference>
<name>A0ABT3L1X2_9CYAN</name>
<protein>
    <submittedName>
        <fullName evidence="1">BtaA family protein</fullName>
    </submittedName>
</protein>
<keyword evidence="2" id="KW-1185">Reference proteome</keyword>
<gene>
    <name evidence="1" type="ORF">K4A83_04265</name>
</gene>
<dbReference type="Proteomes" id="UP001526426">
    <property type="component" value="Unassembled WGS sequence"/>
</dbReference>
<reference evidence="1 2" key="1">
    <citation type="submission" date="2021-08" db="EMBL/GenBank/DDBJ databases">
        <title>Draft genome sequence of Spirulina subsalsa with high tolerance to salinity and hype-accumulation of phycocyanin.</title>
        <authorList>
            <person name="Pei H."/>
            <person name="Jiang L."/>
        </authorList>
    </citation>
    <scope>NUCLEOTIDE SEQUENCE [LARGE SCALE GENOMIC DNA]</scope>
    <source>
        <strain evidence="1 2">FACHB-351</strain>
    </source>
</reference>
<dbReference type="RefSeq" id="WP_265263178.1">
    <property type="nucleotide sequence ID" value="NZ_JAIHOM010000014.1"/>
</dbReference>
<sequence length="368" mass="42638">MPSEIVKLADFSRIRYAQCWEDADVLLQGLAIQPDDVCLSIGSAGDNTLALLACSPKRVIAVDFNPAQIACLALRVAAFRVLSHGELLAFLGSKLATGGERRAFYGRCRGLLDEAVRQFWDGQERAIAQGFARVGKFERYLTTFRKYVLPLIGDRTTREHFLQNHPQSVREAFYQTHWNHWRWRLLFRLFFSRPLLGRWGRDPQFFRYGEGAISQHLLQRTEYALTQLNPAENPYLQWILTGYHPQALPFALRPENFDPIRDHLNRLEWHNSALEDFLSQNPHLSINRYNLSNIFEYMSPDNSQKLLQQIIQQSPPGSRLLYWNLFVPRCRPDSLAADLRPLSDLANTLFQQDKAFFYQALVIEEKVP</sequence>
<evidence type="ECO:0000313" key="1">
    <source>
        <dbReference type="EMBL" id="MCW6035491.1"/>
    </source>
</evidence>
<dbReference type="PANTHER" id="PTHR47473:SF1">
    <property type="entry name" value="METHYLTRANSFERASE DOMAIN-CONTAINING PROTEIN"/>
    <property type="match status" value="1"/>
</dbReference>
<proteinExistence type="predicted"/>
<dbReference type="EMBL" id="JAIHOM010000014">
    <property type="protein sequence ID" value="MCW6035491.1"/>
    <property type="molecule type" value="Genomic_DNA"/>
</dbReference>
<dbReference type="SUPFAM" id="SSF53335">
    <property type="entry name" value="S-adenosyl-L-methionine-dependent methyltransferases"/>
    <property type="match status" value="1"/>
</dbReference>
<comment type="caution">
    <text evidence="1">The sequence shown here is derived from an EMBL/GenBank/DDBJ whole genome shotgun (WGS) entry which is preliminary data.</text>
</comment>
<dbReference type="InterPro" id="IPR021829">
    <property type="entry name" value="DUF3419"/>
</dbReference>
<dbReference type="Pfam" id="PF11899">
    <property type="entry name" value="DUF3419"/>
    <property type="match status" value="1"/>
</dbReference>
<dbReference type="InterPro" id="IPR029063">
    <property type="entry name" value="SAM-dependent_MTases_sf"/>
</dbReference>
<accession>A0ABT3L1X2</accession>
<evidence type="ECO:0000313" key="2">
    <source>
        <dbReference type="Proteomes" id="UP001526426"/>
    </source>
</evidence>